<dbReference type="PANTHER" id="PTHR42659:SF9">
    <property type="entry name" value="XANTHINE DEHYDROGENASE FAD-BINDING SUBUNIT XDHB-RELATED"/>
    <property type="match status" value="1"/>
</dbReference>
<dbReference type="InterPro" id="IPR051312">
    <property type="entry name" value="Diverse_Substr_Oxidored"/>
</dbReference>
<accession>A0AAJ1MJZ9</accession>
<dbReference type="InterPro" id="IPR005107">
    <property type="entry name" value="CO_DH_flav_C"/>
</dbReference>
<dbReference type="PANTHER" id="PTHR42659">
    <property type="entry name" value="XANTHINE DEHYDROGENASE SUBUNIT C-RELATED"/>
    <property type="match status" value="1"/>
</dbReference>
<dbReference type="GO" id="GO:0071949">
    <property type="term" value="F:FAD binding"/>
    <property type="evidence" value="ECO:0007669"/>
    <property type="project" value="InterPro"/>
</dbReference>
<dbReference type="EMBL" id="JAQQAL010000022">
    <property type="protein sequence ID" value="MDC7227102.1"/>
    <property type="molecule type" value="Genomic_DNA"/>
</dbReference>
<dbReference type="Pfam" id="PF03450">
    <property type="entry name" value="CO_deh_flav_C"/>
    <property type="match status" value="1"/>
</dbReference>
<dbReference type="SMART" id="SM01092">
    <property type="entry name" value="CO_deh_flav_C"/>
    <property type="match status" value="1"/>
</dbReference>
<dbReference type="PROSITE" id="PS51387">
    <property type="entry name" value="FAD_PCMH"/>
    <property type="match status" value="1"/>
</dbReference>
<organism evidence="2 3">
    <name type="scientific">Candidatus Thalassospirochaeta sargassi</name>
    <dbReference type="NCBI Taxonomy" id="3119039"/>
    <lineage>
        <taxon>Bacteria</taxon>
        <taxon>Pseudomonadati</taxon>
        <taxon>Spirochaetota</taxon>
        <taxon>Spirochaetia</taxon>
        <taxon>Spirochaetales</taxon>
        <taxon>Spirochaetaceae</taxon>
        <taxon>Candidatus Thalassospirochaeta</taxon>
    </lineage>
</organism>
<dbReference type="InterPro" id="IPR036683">
    <property type="entry name" value="CO_DH_flav_C_dom_sf"/>
</dbReference>
<reference evidence="2 3" key="1">
    <citation type="submission" date="2022-12" db="EMBL/GenBank/DDBJ databases">
        <title>Metagenome assembled genome from gulf of manar.</title>
        <authorList>
            <person name="Kohli P."/>
            <person name="Pk S."/>
            <person name="Venkata Ramana C."/>
            <person name="Sasikala C."/>
        </authorList>
    </citation>
    <scope>NUCLEOTIDE SEQUENCE [LARGE SCALE GENOMIC DNA]</scope>
    <source>
        <strain evidence="2">JB008</strain>
    </source>
</reference>
<evidence type="ECO:0000313" key="3">
    <source>
        <dbReference type="Proteomes" id="UP001221217"/>
    </source>
</evidence>
<dbReference type="AlphaFoldDB" id="A0AAJ1MJZ9"/>
<proteinExistence type="predicted"/>
<dbReference type="Gene3D" id="3.30.390.50">
    <property type="entry name" value="CO dehydrogenase flavoprotein, C-terminal domain"/>
    <property type="match status" value="1"/>
</dbReference>
<evidence type="ECO:0000259" key="1">
    <source>
        <dbReference type="PROSITE" id="PS51387"/>
    </source>
</evidence>
<gene>
    <name evidence="2" type="ORF">PQJ61_10105</name>
</gene>
<dbReference type="Proteomes" id="UP001221217">
    <property type="component" value="Unassembled WGS sequence"/>
</dbReference>
<dbReference type="InterPro" id="IPR016169">
    <property type="entry name" value="FAD-bd_PCMH_sub2"/>
</dbReference>
<dbReference type="InterPro" id="IPR016166">
    <property type="entry name" value="FAD-bd_PCMH"/>
</dbReference>
<sequence length="289" mass="30666">MSDKLFSAGTLLPATIEEASSLIMQGFFPVGGGTDIMVRNHAMKKTGGRVKSPLFSCRRIEETTGIHTNGNILSIGSSCTLSSIIESSLCPAILAESLLSIASPGIRNIATLAGNICNASPAADSLPVLYILDAMIETAGSSGRRSIPVKEFITAPGTTSLKDDEIVVSVSFDSSICHDDAFRWYFRKVGTRAANALSKLSIAACTLVDNGIYSNFRLAVGACAPAVVRLSEAEDEINGKALDKGSELAERVIPVYTKALNPIDDQRSTSDYRRNTALKLIANLLSEGF</sequence>
<dbReference type="SUPFAM" id="SSF56176">
    <property type="entry name" value="FAD-binding/transporter-associated domain-like"/>
    <property type="match status" value="1"/>
</dbReference>
<evidence type="ECO:0000313" key="2">
    <source>
        <dbReference type="EMBL" id="MDC7227102.1"/>
    </source>
</evidence>
<dbReference type="GO" id="GO:0016491">
    <property type="term" value="F:oxidoreductase activity"/>
    <property type="evidence" value="ECO:0007669"/>
    <property type="project" value="InterPro"/>
</dbReference>
<dbReference type="SUPFAM" id="SSF55447">
    <property type="entry name" value="CO dehydrogenase flavoprotein C-terminal domain-like"/>
    <property type="match status" value="1"/>
</dbReference>
<protein>
    <submittedName>
        <fullName evidence="2">FAD binding domain-containing protein</fullName>
    </submittedName>
</protein>
<dbReference type="Pfam" id="PF00941">
    <property type="entry name" value="FAD_binding_5"/>
    <property type="match status" value="1"/>
</dbReference>
<name>A0AAJ1MJZ9_9SPIO</name>
<comment type="caution">
    <text evidence="2">The sequence shown here is derived from an EMBL/GenBank/DDBJ whole genome shotgun (WGS) entry which is preliminary data.</text>
</comment>
<dbReference type="Gene3D" id="3.30.465.10">
    <property type="match status" value="1"/>
</dbReference>
<dbReference type="InterPro" id="IPR036318">
    <property type="entry name" value="FAD-bd_PCMH-like_sf"/>
</dbReference>
<feature type="domain" description="FAD-binding PCMH-type" evidence="1">
    <location>
        <begin position="1"/>
        <end position="177"/>
    </location>
</feature>
<dbReference type="InterPro" id="IPR002346">
    <property type="entry name" value="Mopterin_DH_FAD-bd"/>
</dbReference>